<evidence type="ECO:0000313" key="3">
    <source>
        <dbReference type="Proteomes" id="UP000788262"/>
    </source>
</evidence>
<dbReference type="RefSeq" id="WP_205386833.1">
    <property type="nucleotide sequence ID" value="NZ_JAFFZS010000045.1"/>
</dbReference>
<dbReference type="Proteomes" id="UP000788262">
    <property type="component" value="Unassembled WGS sequence"/>
</dbReference>
<feature type="region of interest" description="Disordered" evidence="1">
    <location>
        <begin position="72"/>
        <end position="158"/>
    </location>
</feature>
<organism evidence="2 3">
    <name type="scientific">Streptomyces actuosus</name>
    <dbReference type="NCBI Taxonomy" id="1885"/>
    <lineage>
        <taxon>Bacteria</taxon>
        <taxon>Bacillati</taxon>
        <taxon>Actinomycetota</taxon>
        <taxon>Actinomycetes</taxon>
        <taxon>Kitasatosporales</taxon>
        <taxon>Streptomycetaceae</taxon>
        <taxon>Streptomyces</taxon>
    </lineage>
</organism>
<reference evidence="2 3" key="1">
    <citation type="submission" date="2021-02" db="EMBL/GenBank/DDBJ databases">
        <title>Whole genome sequencing of Streptomyces actuosus VRA1.</title>
        <authorList>
            <person name="Sen G."/>
            <person name="Sen A."/>
        </authorList>
    </citation>
    <scope>NUCLEOTIDE SEQUENCE [LARGE SCALE GENOMIC DNA]</scope>
    <source>
        <strain evidence="2 3">VRA1</strain>
    </source>
</reference>
<proteinExistence type="predicted"/>
<dbReference type="EMBL" id="JAFFZS010000045">
    <property type="protein sequence ID" value="MBN0048704.1"/>
    <property type="molecule type" value="Genomic_DNA"/>
</dbReference>
<gene>
    <name evidence="2" type="ORF">JS756_32370</name>
</gene>
<keyword evidence="3" id="KW-1185">Reference proteome</keyword>
<name>A0ABS2W096_STRAS</name>
<protein>
    <submittedName>
        <fullName evidence="2">Uncharacterized protein</fullName>
    </submittedName>
</protein>
<sequence length="173" mass="18749">MPQREPGLEADVLPRSYRDVVGVLQDAVHPMRAHHLCATLGLSTDKNKVEGFRSKLKRLVERGWPAEGEPGLFAWGGARRAGAGAPEQEAAADERRRAGVGHSPRRMNRARPSSKRAPGSWGDCSCRSISSGGPATRRTTCPPSIRMSGLRRPAAGAGRRRAIIGNWPPCWGR</sequence>
<feature type="compositionally biased region" description="Polar residues" evidence="1">
    <location>
        <begin position="127"/>
        <end position="142"/>
    </location>
</feature>
<comment type="caution">
    <text evidence="2">The sequence shown here is derived from an EMBL/GenBank/DDBJ whole genome shotgun (WGS) entry which is preliminary data.</text>
</comment>
<accession>A0ABS2W096</accession>
<feature type="compositionally biased region" description="Low complexity" evidence="1">
    <location>
        <begin position="75"/>
        <end position="89"/>
    </location>
</feature>
<evidence type="ECO:0000313" key="2">
    <source>
        <dbReference type="EMBL" id="MBN0048704.1"/>
    </source>
</evidence>
<feature type="compositionally biased region" description="Basic residues" evidence="1">
    <location>
        <begin position="103"/>
        <end position="114"/>
    </location>
</feature>
<evidence type="ECO:0000256" key="1">
    <source>
        <dbReference type="SAM" id="MobiDB-lite"/>
    </source>
</evidence>